<dbReference type="CDD" id="cd05233">
    <property type="entry name" value="SDR_c"/>
    <property type="match status" value="1"/>
</dbReference>
<reference evidence="5 6" key="1">
    <citation type="submission" date="2018-08" db="EMBL/GenBank/DDBJ databases">
        <title>Draft genome of the lignicolous fungus Coniochaeta pulveracea.</title>
        <authorList>
            <person name="Borstlap C.J."/>
            <person name="De Witt R.N."/>
            <person name="Botha A."/>
            <person name="Volschenk H."/>
        </authorList>
    </citation>
    <scope>NUCLEOTIDE SEQUENCE [LARGE SCALE GENOMIC DNA]</scope>
    <source>
        <strain evidence="5 6">CAB683</strain>
    </source>
</reference>
<comment type="caution">
    <text evidence="5">The sequence shown here is derived from an EMBL/GenBank/DDBJ whole genome shotgun (WGS) entry which is preliminary data.</text>
</comment>
<dbReference type="PANTHER" id="PTHR24321">
    <property type="entry name" value="DEHYDROGENASES, SHORT CHAIN"/>
    <property type="match status" value="1"/>
</dbReference>
<dbReference type="Pfam" id="PF13561">
    <property type="entry name" value="adh_short_C2"/>
    <property type="match status" value="1"/>
</dbReference>
<proteinExistence type="inferred from homology"/>
<keyword evidence="2" id="KW-0521">NADP</keyword>
<dbReference type="STRING" id="177199.A0A420YAP6"/>
<protein>
    <submittedName>
        <fullName evidence="5">Uncharacterized protein</fullName>
    </submittedName>
</protein>
<dbReference type="SUPFAM" id="SSF51735">
    <property type="entry name" value="NAD(P)-binding Rossmann-fold domains"/>
    <property type="match status" value="1"/>
</dbReference>
<name>A0A420YAP6_9PEZI</name>
<dbReference type="PANTHER" id="PTHR24321:SF8">
    <property type="entry name" value="ESTRADIOL 17-BETA-DEHYDROGENASE 8-RELATED"/>
    <property type="match status" value="1"/>
</dbReference>
<organism evidence="5 6">
    <name type="scientific">Coniochaeta pulveracea</name>
    <dbReference type="NCBI Taxonomy" id="177199"/>
    <lineage>
        <taxon>Eukaryota</taxon>
        <taxon>Fungi</taxon>
        <taxon>Dikarya</taxon>
        <taxon>Ascomycota</taxon>
        <taxon>Pezizomycotina</taxon>
        <taxon>Sordariomycetes</taxon>
        <taxon>Sordariomycetidae</taxon>
        <taxon>Coniochaetales</taxon>
        <taxon>Coniochaetaceae</taxon>
        <taxon>Coniochaeta</taxon>
    </lineage>
</organism>
<dbReference type="Proteomes" id="UP000275385">
    <property type="component" value="Unassembled WGS sequence"/>
</dbReference>
<evidence type="ECO:0000313" key="5">
    <source>
        <dbReference type="EMBL" id="RKU44968.1"/>
    </source>
</evidence>
<evidence type="ECO:0000256" key="2">
    <source>
        <dbReference type="ARBA" id="ARBA00022857"/>
    </source>
</evidence>
<dbReference type="PRINTS" id="PR00080">
    <property type="entry name" value="SDRFAMILY"/>
</dbReference>
<dbReference type="InterPro" id="IPR036291">
    <property type="entry name" value="NAD(P)-bd_dom_sf"/>
</dbReference>
<dbReference type="PRINTS" id="PR00081">
    <property type="entry name" value="GDHRDH"/>
</dbReference>
<dbReference type="FunFam" id="3.40.50.720:FF:000084">
    <property type="entry name" value="Short-chain dehydrogenase reductase"/>
    <property type="match status" value="1"/>
</dbReference>
<dbReference type="GO" id="GO:0016491">
    <property type="term" value="F:oxidoreductase activity"/>
    <property type="evidence" value="ECO:0007669"/>
    <property type="project" value="UniProtKB-KW"/>
</dbReference>
<dbReference type="EMBL" id="QVQW01000025">
    <property type="protein sequence ID" value="RKU44968.1"/>
    <property type="molecule type" value="Genomic_DNA"/>
</dbReference>
<comment type="similarity">
    <text evidence="1">Belongs to the short-chain dehydrogenases/reductases (SDR) family.</text>
</comment>
<evidence type="ECO:0000256" key="1">
    <source>
        <dbReference type="ARBA" id="ARBA00006484"/>
    </source>
</evidence>
<dbReference type="InterPro" id="IPR002347">
    <property type="entry name" value="SDR_fam"/>
</dbReference>
<feature type="region of interest" description="Disordered" evidence="4">
    <location>
        <begin position="1"/>
        <end position="32"/>
    </location>
</feature>
<evidence type="ECO:0000313" key="6">
    <source>
        <dbReference type="Proteomes" id="UP000275385"/>
    </source>
</evidence>
<keyword evidence="3" id="KW-0560">Oxidoreductase</keyword>
<dbReference type="OrthoDB" id="1669814at2759"/>
<keyword evidence="6" id="KW-1185">Reference proteome</keyword>
<dbReference type="Gene3D" id="3.40.50.720">
    <property type="entry name" value="NAD(P)-binding Rossmann-like Domain"/>
    <property type="match status" value="1"/>
</dbReference>
<accession>A0A420YAP6</accession>
<evidence type="ECO:0000256" key="4">
    <source>
        <dbReference type="SAM" id="MobiDB-lite"/>
    </source>
</evidence>
<sequence>MGVSDTITRDRASLEDSDQSAKRQKTTATSSTYPNLSMSLSGKVYAVTGGASGIGLATAKLLAARGATVCIADVDPEAMKKAEAHFSAASSQKYSITRVDVSQRSEVDAWIDGVVEKFGRLDGAANIAGIIGKYHGKREVAELDDDDWNRIISVNLTGTMYCLRAELRKIVDGGSIVNITSIHGLKGFAKFAAYDASKHGVIGLTRAAAQEVGPREIRINAVAPGAIYTPLMEKAWKIGDRDPNAPFNDPSSFQRQGTAEEVGNVIAFLLGPESTFVSGSVYSVDGCWI</sequence>
<evidence type="ECO:0000256" key="3">
    <source>
        <dbReference type="ARBA" id="ARBA00023002"/>
    </source>
</evidence>
<dbReference type="AlphaFoldDB" id="A0A420YAP6"/>
<gene>
    <name evidence="5" type="ORF">DL546_006944</name>
</gene>